<dbReference type="GO" id="GO:0016746">
    <property type="term" value="F:acyltransferase activity"/>
    <property type="evidence" value="ECO:0007669"/>
    <property type="project" value="UniProtKB-KW"/>
</dbReference>
<dbReference type="Gene3D" id="3.40.718.10">
    <property type="entry name" value="Isopropylmalate Dehydrogenase"/>
    <property type="match status" value="1"/>
</dbReference>
<dbReference type="RefSeq" id="WP_212535498.1">
    <property type="nucleotide sequence ID" value="NZ_JAGTUU010000002.1"/>
</dbReference>
<dbReference type="EMBL" id="JAGTUU010000002">
    <property type="protein sequence ID" value="MBS0123524.1"/>
    <property type="molecule type" value="Genomic_DNA"/>
</dbReference>
<keyword evidence="2" id="KW-0808">Transferase</keyword>
<accession>A0A8J7WBS4</accession>
<dbReference type="PIRSF" id="PIRSF000428">
    <property type="entry name" value="P_Ac_trans"/>
    <property type="match status" value="1"/>
</dbReference>
<dbReference type="InterPro" id="IPR002505">
    <property type="entry name" value="PTA_PTB"/>
</dbReference>
<dbReference type="Pfam" id="PF01515">
    <property type="entry name" value="PTA_PTB"/>
    <property type="match status" value="1"/>
</dbReference>
<keyword evidence="3" id="KW-0012">Acyltransferase</keyword>
<comment type="caution">
    <text evidence="5">The sequence shown here is derived from an EMBL/GenBank/DDBJ whole genome shotgun (WGS) entry which is preliminary data.</text>
</comment>
<dbReference type="InterPro" id="IPR012147">
    <property type="entry name" value="P_Ac_Bu_trans"/>
</dbReference>
<evidence type="ECO:0000259" key="4">
    <source>
        <dbReference type="Pfam" id="PF01515"/>
    </source>
</evidence>
<evidence type="ECO:0000256" key="3">
    <source>
        <dbReference type="ARBA" id="ARBA00023315"/>
    </source>
</evidence>
<dbReference type="InterPro" id="IPR050500">
    <property type="entry name" value="Phos_Acetyltrans/Butyryltrans"/>
</dbReference>
<evidence type="ECO:0000313" key="6">
    <source>
        <dbReference type="Proteomes" id="UP000681356"/>
    </source>
</evidence>
<protein>
    <submittedName>
        <fullName evidence="5">Phosphate acetyltransferase</fullName>
    </submittedName>
</protein>
<comment type="similarity">
    <text evidence="1">Belongs to the phosphate acetyltransferase and butyryltransferase family.</text>
</comment>
<dbReference type="PANTHER" id="PTHR43356">
    <property type="entry name" value="PHOSPHATE ACETYLTRANSFERASE"/>
    <property type="match status" value="1"/>
</dbReference>
<sequence length="289" mass="29683">MTALERAFETARKRCARVVFPEMDDPRIAQACARLRAKGLADPLPLSDQTEAQVQALVAARGIKPALARRMLDKPLIRAAAMVAAGEAEAMVAGVTHPTRRVIEAAGLAIGLAPSVTLPSSFFLMVFPDGRELIFADCAVVVDPDAEALAAIARASAASARALLGEARVALLSFSTGDSGAGDSVNRVRAAAQATGFTGPVQGDAALNPAIAARKGLGWGDANTLVFPSLDAGNIAYKLAQELAGAQAIGPVLQGFAKPVCDLSRGATVEDIVAATVLSIAMSRTDQAT</sequence>
<dbReference type="AlphaFoldDB" id="A0A8J7WBS4"/>
<evidence type="ECO:0000313" key="5">
    <source>
        <dbReference type="EMBL" id="MBS0123524.1"/>
    </source>
</evidence>
<name>A0A8J7WBS4_9RHOB</name>
<dbReference type="SUPFAM" id="SSF53659">
    <property type="entry name" value="Isocitrate/Isopropylmalate dehydrogenase-like"/>
    <property type="match status" value="1"/>
</dbReference>
<reference evidence="5" key="1">
    <citation type="submission" date="2021-04" db="EMBL/GenBank/DDBJ databases">
        <authorList>
            <person name="Yoon J."/>
        </authorList>
    </citation>
    <scope>NUCLEOTIDE SEQUENCE</scope>
    <source>
        <strain evidence="5">KMU-90</strain>
    </source>
</reference>
<evidence type="ECO:0000256" key="2">
    <source>
        <dbReference type="ARBA" id="ARBA00022679"/>
    </source>
</evidence>
<dbReference type="PANTHER" id="PTHR43356:SF3">
    <property type="entry name" value="PHOSPHATE ACETYLTRANSFERASE"/>
    <property type="match status" value="1"/>
</dbReference>
<organism evidence="5 6">
    <name type="scientific">Thetidibacter halocola</name>
    <dbReference type="NCBI Taxonomy" id="2827239"/>
    <lineage>
        <taxon>Bacteria</taxon>
        <taxon>Pseudomonadati</taxon>
        <taxon>Pseudomonadota</taxon>
        <taxon>Alphaproteobacteria</taxon>
        <taxon>Rhodobacterales</taxon>
        <taxon>Roseobacteraceae</taxon>
        <taxon>Thetidibacter</taxon>
    </lineage>
</organism>
<evidence type="ECO:0000256" key="1">
    <source>
        <dbReference type="ARBA" id="ARBA00005656"/>
    </source>
</evidence>
<keyword evidence="6" id="KW-1185">Reference proteome</keyword>
<dbReference type="Proteomes" id="UP000681356">
    <property type="component" value="Unassembled WGS sequence"/>
</dbReference>
<proteinExistence type="inferred from homology"/>
<feature type="domain" description="Phosphate acetyl/butaryl transferase" evidence="4">
    <location>
        <begin position="53"/>
        <end position="279"/>
    </location>
</feature>
<gene>
    <name evidence="5" type="ORF">KB874_05205</name>
</gene>